<dbReference type="RefSeq" id="WP_344657653.1">
    <property type="nucleotide sequence ID" value="NZ_BAAAQM010000015.1"/>
</dbReference>
<dbReference type="PANTHER" id="PTHR44129">
    <property type="entry name" value="WD REPEAT-CONTAINING PROTEIN POP1"/>
    <property type="match status" value="1"/>
</dbReference>
<dbReference type="PROSITE" id="PS50943">
    <property type="entry name" value="HTH_CROC1"/>
    <property type="match status" value="1"/>
</dbReference>
<dbReference type="Pfam" id="PF20703">
    <property type="entry name" value="nSTAND1"/>
    <property type="match status" value="2"/>
</dbReference>
<feature type="repeat" description="WD" evidence="3">
    <location>
        <begin position="691"/>
        <end position="722"/>
    </location>
</feature>
<feature type="repeat" description="WD" evidence="3">
    <location>
        <begin position="1142"/>
        <end position="1182"/>
    </location>
</feature>
<dbReference type="InterPro" id="IPR036322">
    <property type="entry name" value="WD40_repeat_dom_sf"/>
</dbReference>
<dbReference type="InterPro" id="IPR015943">
    <property type="entry name" value="WD40/YVTN_repeat-like_dom_sf"/>
</dbReference>
<feature type="repeat" description="WD" evidence="3">
    <location>
        <begin position="870"/>
        <end position="892"/>
    </location>
</feature>
<dbReference type="EMBL" id="BAAAQM010000015">
    <property type="protein sequence ID" value="GAA1969625.1"/>
    <property type="molecule type" value="Genomic_DNA"/>
</dbReference>
<evidence type="ECO:0000313" key="7">
    <source>
        <dbReference type="Proteomes" id="UP001499854"/>
    </source>
</evidence>
<dbReference type="Gene3D" id="1.10.260.40">
    <property type="entry name" value="lambda repressor-like DNA-binding domains"/>
    <property type="match status" value="1"/>
</dbReference>
<feature type="repeat" description="WD" evidence="3">
    <location>
        <begin position="1075"/>
        <end position="1092"/>
    </location>
</feature>
<dbReference type="Pfam" id="PF13560">
    <property type="entry name" value="HTH_31"/>
    <property type="match status" value="1"/>
</dbReference>
<evidence type="ECO:0000256" key="3">
    <source>
        <dbReference type="PROSITE-ProRule" id="PRU00221"/>
    </source>
</evidence>
<keyword evidence="1 3" id="KW-0853">WD repeat</keyword>
<organism evidence="6 7">
    <name type="scientific">Catenulispora subtropica</name>
    <dbReference type="NCBI Taxonomy" id="450798"/>
    <lineage>
        <taxon>Bacteria</taxon>
        <taxon>Bacillati</taxon>
        <taxon>Actinomycetota</taxon>
        <taxon>Actinomycetes</taxon>
        <taxon>Catenulisporales</taxon>
        <taxon>Catenulisporaceae</taxon>
        <taxon>Catenulispora</taxon>
    </lineage>
</organism>
<protein>
    <recommendedName>
        <fullName evidence="5">HTH cro/C1-type domain-containing protein</fullName>
    </recommendedName>
</protein>
<dbReference type="InterPro" id="IPR049052">
    <property type="entry name" value="nSTAND1"/>
</dbReference>
<feature type="repeat" description="WD" evidence="3">
    <location>
        <begin position="1028"/>
        <end position="1060"/>
    </location>
</feature>
<evidence type="ECO:0000259" key="5">
    <source>
        <dbReference type="PROSITE" id="PS50943"/>
    </source>
</evidence>
<dbReference type="InterPro" id="IPR020472">
    <property type="entry name" value="WD40_PAC1"/>
</dbReference>
<feature type="region of interest" description="Disordered" evidence="4">
    <location>
        <begin position="831"/>
        <end position="864"/>
    </location>
</feature>
<keyword evidence="7" id="KW-1185">Reference proteome</keyword>
<dbReference type="SUPFAM" id="SSF50960">
    <property type="entry name" value="TolB, C-terminal domain"/>
    <property type="match status" value="2"/>
</dbReference>
<feature type="compositionally biased region" description="Low complexity" evidence="4">
    <location>
        <begin position="834"/>
        <end position="857"/>
    </location>
</feature>
<dbReference type="SUPFAM" id="SSF47413">
    <property type="entry name" value="lambda repressor-like DNA-binding domains"/>
    <property type="match status" value="1"/>
</dbReference>
<dbReference type="CDD" id="cd00093">
    <property type="entry name" value="HTH_XRE"/>
    <property type="match status" value="1"/>
</dbReference>
<dbReference type="CDD" id="cd00200">
    <property type="entry name" value="WD40"/>
    <property type="match status" value="2"/>
</dbReference>
<accession>A0ABP5CVE1</accession>
<evidence type="ECO:0000256" key="4">
    <source>
        <dbReference type="SAM" id="MobiDB-lite"/>
    </source>
</evidence>
<sequence>MRDTGSTVDPRPGRRLRALRDDRGWSLSRLERETHYSRGYLSRVENGLQRMTEDLAQSCDRALATDGELLAAVRSGLGQECPYPGMTSYSEETARWFFGRDEAAARLLAEVRRQLRRGHGLYAVVAPSGAGKTSLLCAGLVPALRASDGAPTVRVTNPGPEPELPGDGTDVLVVDQFEEVFTQCDDPKRREAFVEGLCRRAQDTTCVVLGIRVDYLGHCLENPHLLPLLQGHTYLLPPMTDAQVRQAITGPADSVGLAVDPDLPELILRDLHGRKGAVSLPLLAECLHGMWHDKRGQRLGLAEYNASGGVGGALARSADKALADLGADGSAIARQVLLQLVRLGDRQDDTRRRIPLAMLLVRTVGEPEAVDRVVEHLIASRLVVVDDERRVSLTHEALLWEWPTLLAWIRDGKDELRDRQEFADAAARWLQGERDPGLLARGRLWERSEGRSAHLSPLEQDFYAASRAAHRAEQRVRTRQRRLRASLAAASAAALVAVVVVIGQLGRNQALEDQENADLLAAQSVRALHTRPEAATRMAISALRTADNPATRSAVLSDQATGFLGLFPCHGYAVNALAFRADGAEAASADEHGEVWRWNPDTRRAIGGPLEFGAAVHAVAYNPVSGALAVAAGDQVAVLSARGERLTLRGHTRVVRAVAYSADGRWIATGGDDGTARLWDAASGAEAGAPIAVGDGNVYAVAFSPDGKLLATGGEDGKAATWRADDHSRAAGFEGHHNDAIRAVAFSPDGATLVTGGWDGLTGVWSAATGRFVTGLSGHTDSVTAVAFDTDGRLLATASQDDKVDVWNTATWRRIASLAGHAAPINSVAFRPKTTGTTGTTGTTRPAIGSAAGPSAALTAGPPTETSISLATGSEDHTVALWDLTAGGAVHRAPGQPAFHGLAAARGMLATADDDGRATLWNGTTLSRRIGDGAVPVTAVALTADGTRLATGGLDGSVDLWDPRTAQRVARIAPASGTERTKVTALAFSPDGARLAAAGYDGTLRSWDVRGTAHQFPLISIPHRIFFAVAFEPDSRTLVTGSQDDTVSFWDGDTGARRQTLGSSFADSVLSVALSGRRLVAGGRDGTVRLWDDPQGAGLLLGYAGQVSAAVIAPDGASAATGDRDGTIRLWDLRGRRLLATLTGHELAVSGLAFPAADQLVSVSEDGTLRRWDLRPDRVSRLLRSRLADRG</sequence>
<dbReference type="InterPro" id="IPR001387">
    <property type="entry name" value="Cro/C1-type_HTH"/>
</dbReference>
<dbReference type="SUPFAM" id="SSF52540">
    <property type="entry name" value="P-loop containing nucleoside triphosphate hydrolases"/>
    <property type="match status" value="1"/>
</dbReference>
<dbReference type="InterPro" id="IPR050349">
    <property type="entry name" value="WD_LIS1/nudF_dynein_reg"/>
</dbReference>
<evidence type="ECO:0000256" key="1">
    <source>
        <dbReference type="ARBA" id="ARBA00022574"/>
    </source>
</evidence>
<dbReference type="PROSITE" id="PS00678">
    <property type="entry name" value="WD_REPEATS_1"/>
    <property type="match status" value="4"/>
</dbReference>
<feature type="repeat" description="WD" evidence="3">
    <location>
        <begin position="776"/>
        <end position="817"/>
    </location>
</feature>
<reference evidence="7" key="1">
    <citation type="journal article" date="2019" name="Int. J. Syst. Evol. Microbiol.">
        <title>The Global Catalogue of Microorganisms (GCM) 10K type strain sequencing project: providing services to taxonomists for standard genome sequencing and annotation.</title>
        <authorList>
            <consortium name="The Broad Institute Genomics Platform"/>
            <consortium name="The Broad Institute Genome Sequencing Center for Infectious Disease"/>
            <person name="Wu L."/>
            <person name="Ma J."/>
        </authorList>
    </citation>
    <scope>NUCLEOTIDE SEQUENCE [LARGE SCALE GENOMIC DNA]</scope>
    <source>
        <strain evidence="7">JCM 16013</strain>
    </source>
</reference>
<evidence type="ECO:0000313" key="6">
    <source>
        <dbReference type="EMBL" id="GAA1969625.1"/>
    </source>
</evidence>
<feature type="repeat" description="WD" evidence="3">
    <location>
        <begin position="648"/>
        <end position="689"/>
    </location>
</feature>
<dbReference type="InterPro" id="IPR019775">
    <property type="entry name" value="WD40_repeat_CS"/>
</dbReference>
<dbReference type="SUPFAM" id="SSF50978">
    <property type="entry name" value="WD40 repeat-like"/>
    <property type="match status" value="2"/>
</dbReference>
<feature type="repeat" description="WD" evidence="3">
    <location>
        <begin position="734"/>
        <end position="775"/>
    </location>
</feature>
<feature type="repeat" description="WD" evidence="3">
    <location>
        <begin position="976"/>
        <end position="1010"/>
    </location>
</feature>
<dbReference type="PROSITE" id="PS50294">
    <property type="entry name" value="WD_REPEATS_REGION"/>
    <property type="match status" value="9"/>
</dbReference>
<dbReference type="InterPro" id="IPR027417">
    <property type="entry name" value="P-loop_NTPase"/>
</dbReference>
<name>A0ABP5CVE1_9ACTN</name>
<feature type="repeat" description="WD" evidence="3">
    <location>
        <begin position="937"/>
        <end position="971"/>
    </location>
</feature>
<feature type="repeat" description="WD" evidence="3">
    <location>
        <begin position="1100"/>
        <end position="1141"/>
    </location>
</feature>
<feature type="domain" description="HTH cro/C1-type" evidence="5">
    <location>
        <begin position="16"/>
        <end position="70"/>
    </location>
</feature>
<proteinExistence type="predicted"/>
<dbReference type="SMART" id="SM00530">
    <property type="entry name" value="HTH_XRE"/>
    <property type="match status" value="1"/>
</dbReference>
<evidence type="ECO:0000256" key="2">
    <source>
        <dbReference type="ARBA" id="ARBA00022737"/>
    </source>
</evidence>
<dbReference type="InterPro" id="IPR001680">
    <property type="entry name" value="WD40_rpt"/>
</dbReference>
<dbReference type="Proteomes" id="UP001499854">
    <property type="component" value="Unassembled WGS sequence"/>
</dbReference>
<dbReference type="PRINTS" id="PR00320">
    <property type="entry name" value="GPROTEINBRPT"/>
</dbReference>
<dbReference type="PROSITE" id="PS50082">
    <property type="entry name" value="WD_REPEATS_2"/>
    <property type="match status" value="11"/>
</dbReference>
<gene>
    <name evidence="6" type="ORF">GCM10009838_30380</name>
</gene>
<comment type="caution">
    <text evidence="6">The sequence shown here is derived from an EMBL/GenBank/DDBJ whole genome shotgun (WGS) entry which is preliminary data.</text>
</comment>
<dbReference type="Pfam" id="PF00400">
    <property type="entry name" value="WD40"/>
    <property type="match status" value="10"/>
</dbReference>
<dbReference type="SMART" id="SM00320">
    <property type="entry name" value="WD40"/>
    <property type="match status" value="12"/>
</dbReference>
<dbReference type="Gene3D" id="2.130.10.10">
    <property type="entry name" value="YVTN repeat-like/Quinoprotein amine dehydrogenase"/>
    <property type="match status" value="4"/>
</dbReference>
<dbReference type="InterPro" id="IPR010982">
    <property type="entry name" value="Lambda_DNA-bd_dom_sf"/>
</dbReference>
<keyword evidence="2" id="KW-0677">Repeat</keyword>